<dbReference type="Proteomes" id="UP001259492">
    <property type="component" value="Unassembled WGS sequence"/>
</dbReference>
<comment type="caution">
    <text evidence="1">The sequence shown here is derived from an EMBL/GenBank/DDBJ whole genome shotgun (WGS) entry which is preliminary data.</text>
</comment>
<keyword evidence="2" id="KW-1185">Reference proteome</keyword>
<organism evidence="1 2">
    <name type="scientific">Microcosmobacter mediterraneus</name>
    <dbReference type="NCBI Taxonomy" id="3075607"/>
    <lineage>
        <taxon>Bacteria</taxon>
        <taxon>Pseudomonadati</taxon>
        <taxon>Bacteroidota</taxon>
        <taxon>Flavobacteriia</taxon>
        <taxon>Flavobacteriales</taxon>
        <taxon>Flavobacteriaceae</taxon>
        <taxon>Microcosmobacter</taxon>
    </lineage>
</organism>
<name>A0ABU2YKV4_9FLAO</name>
<dbReference type="RefSeq" id="WP_311427565.1">
    <property type="nucleotide sequence ID" value="NZ_JAVRIA010000004.1"/>
</dbReference>
<dbReference type="EMBL" id="JAVRIA010000004">
    <property type="protein sequence ID" value="MDT0558800.1"/>
    <property type="molecule type" value="Genomic_DNA"/>
</dbReference>
<evidence type="ECO:0000313" key="1">
    <source>
        <dbReference type="EMBL" id="MDT0558800.1"/>
    </source>
</evidence>
<reference evidence="1 2" key="1">
    <citation type="submission" date="2023-09" db="EMBL/GenBank/DDBJ databases">
        <authorList>
            <person name="Rey-Velasco X."/>
        </authorList>
    </citation>
    <scope>NUCLEOTIDE SEQUENCE [LARGE SCALE GENOMIC DNA]</scope>
    <source>
        <strain evidence="1 2">W332</strain>
    </source>
</reference>
<evidence type="ECO:0000313" key="2">
    <source>
        <dbReference type="Proteomes" id="UP001259492"/>
    </source>
</evidence>
<sequence length="140" mass="16771">MKKIILSAIFLFGICTAIYAQQRLPPRALNKEQQVRQKRKLEENKAKYIQGILDQLNADDFQKEIIKQKLNSYFDEKLKIYNVEKPYFQREQELKDLDESHFKDLEDLVSKDVIEDIKKAIKGKLDKKKEKKKRKKKDKQ</sequence>
<protein>
    <submittedName>
        <fullName evidence="1">Uncharacterized protein</fullName>
    </submittedName>
</protein>
<accession>A0ABU2YKV4</accession>
<proteinExistence type="predicted"/>
<gene>
    <name evidence="1" type="ORF">RM697_09080</name>
</gene>